<evidence type="ECO:0000313" key="9">
    <source>
        <dbReference type="EMBL" id="RUO80632.1"/>
    </source>
</evidence>
<feature type="transmembrane region" description="Helical" evidence="8">
    <location>
        <begin position="73"/>
        <end position="96"/>
    </location>
</feature>
<dbReference type="AlphaFoldDB" id="A0A432ZRZ4"/>
<evidence type="ECO:0000256" key="2">
    <source>
        <dbReference type="ARBA" id="ARBA00008255"/>
    </source>
</evidence>
<sequence>MSDEQEMLEFNPQQPMQEIDVEPEQETLVVAEEPLTAKQKSGRGRWLILGVGLLIAAILAESVLQIYQAWQSHWWLGALWLAAIVILVVVSGYWVIRECVLLYRLKHRRQLKRHDECTSDYAQALVKQLQRTDLLREWQRIDEDYWQPQERAERLQQDIMQNVDRDAQRVINKSASETAVLVAVSGNSLLDAVIMLWRNQRMISKVAALYGVELGYFSRIRLWRMILTNIAYAGVSELLTDAGSQLLSAELAAKLSMRAGQGLGAGLLTARLGYAARQLCRPLPVPKERRARLTDVQTSLLGALKNALPQVWRARSNADNSGK</sequence>
<keyword evidence="6 8" id="KW-1133">Transmembrane helix</keyword>
<name>A0A432ZRZ4_9GAMM</name>
<evidence type="ECO:0000256" key="6">
    <source>
        <dbReference type="ARBA" id="ARBA00022989"/>
    </source>
</evidence>
<evidence type="ECO:0000256" key="3">
    <source>
        <dbReference type="ARBA" id="ARBA00022475"/>
    </source>
</evidence>
<dbReference type="EMBL" id="PIQH01000004">
    <property type="protein sequence ID" value="RUO80632.1"/>
    <property type="molecule type" value="Genomic_DNA"/>
</dbReference>
<dbReference type="Pfam" id="PF05128">
    <property type="entry name" value="DUF697"/>
    <property type="match status" value="1"/>
</dbReference>
<dbReference type="InterPro" id="IPR021147">
    <property type="entry name" value="DUF697"/>
</dbReference>
<keyword evidence="10" id="KW-1185">Reference proteome</keyword>
<keyword evidence="7 8" id="KW-0472">Membrane</keyword>
<dbReference type="RefSeq" id="WP_126841693.1">
    <property type="nucleotide sequence ID" value="NZ_PIQH01000004.1"/>
</dbReference>
<protein>
    <submittedName>
        <fullName evidence="9">TIGR01620 family protein</fullName>
    </submittedName>
</protein>
<keyword evidence="3" id="KW-1003">Cell membrane</keyword>
<keyword evidence="4" id="KW-0997">Cell inner membrane</keyword>
<dbReference type="Proteomes" id="UP000287996">
    <property type="component" value="Unassembled WGS sequence"/>
</dbReference>
<dbReference type="GO" id="GO:0005886">
    <property type="term" value="C:plasma membrane"/>
    <property type="evidence" value="ECO:0007669"/>
    <property type="project" value="UniProtKB-SubCell"/>
</dbReference>
<evidence type="ECO:0000256" key="7">
    <source>
        <dbReference type="ARBA" id="ARBA00023136"/>
    </source>
</evidence>
<comment type="similarity">
    <text evidence="2">Belongs to the UPF0283 family.</text>
</comment>
<feature type="transmembrane region" description="Helical" evidence="8">
    <location>
        <begin position="46"/>
        <end position="67"/>
    </location>
</feature>
<accession>A0A432ZRZ4</accession>
<gene>
    <name evidence="9" type="ORF">CWI84_06120</name>
</gene>
<proteinExistence type="inferred from homology"/>
<reference evidence="9 10" key="1">
    <citation type="journal article" date="2011" name="Front. Microbiol.">
        <title>Genomic signatures of strain selection and enhancement in Bacillus atrophaeus var. globigii, a historical biowarfare simulant.</title>
        <authorList>
            <person name="Gibbons H.S."/>
            <person name="Broomall S.M."/>
            <person name="McNew L.A."/>
            <person name="Daligault H."/>
            <person name="Chapman C."/>
            <person name="Bruce D."/>
            <person name="Karavis M."/>
            <person name="Krepps M."/>
            <person name="McGregor P.A."/>
            <person name="Hong C."/>
            <person name="Park K.H."/>
            <person name="Akmal A."/>
            <person name="Feldman A."/>
            <person name="Lin J.S."/>
            <person name="Chang W.E."/>
            <person name="Higgs B.W."/>
            <person name="Demirev P."/>
            <person name="Lindquist J."/>
            <person name="Liem A."/>
            <person name="Fochler E."/>
            <person name="Read T.D."/>
            <person name="Tapia R."/>
            <person name="Johnson S."/>
            <person name="Bishop-Lilly K.A."/>
            <person name="Detter C."/>
            <person name="Han C."/>
            <person name="Sozhamannan S."/>
            <person name="Rosenzweig C.N."/>
            <person name="Skowronski E.W."/>
        </authorList>
    </citation>
    <scope>NUCLEOTIDE SEQUENCE [LARGE SCALE GENOMIC DNA]</scope>
    <source>
        <strain evidence="9 10">CC-PW-9</strain>
    </source>
</reference>
<comment type="caution">
    <text evidence="9">The sequence shown here is derived from an EMBL/GenBank/DDBJ whole genome shotgun (WGS) entry which is preliminary data.</text>
</comment>
<evidence type="ECO:0000256" key="1">
    <source>
        <dbReference type="ARBA" id="ARBA00004429"/>
    </source>
</evidence>
<organism evidence="9 10">
    <name type="scientific">Idiomarina tyrosinivorans</name>
    <dbReference type="NCBI Taxonomy" id="1445662"/>
    <lineage>
        <taxon>Bacteria</taxon>
        <taxon>Pseudomonadati</taxon>
        <taxon>Pseudomonadota</taxon>
        <taxon>Gammaproteobacteria</taxon>
        <taxon>Alteromonadales</taxon>
        <taxon>Idiomarinaceae</taxon>
        <taxon>Idiomarina</taxon>
    </lineage>
</organism>
<comment type="subcellular location">
    <subcellularLocation>
        <location evidence="1">Cell inner membrane</location>
        <topology evidence="1">Multi-pass membrane protein</topology>
    </subcellularLocation>
</comment>
<evidence type="ECO:0000313" key="10">
    <source>
        <dbReference type="Proteomes" id="UP000287996"/>
    </source>
</evidence>
<evidence type="ECO:0000256" key="5">
    <source>
        <dbReference type="ARBA" id="ARBA00022692"/>
    </source>
</evidence>
<dbReference type="NCBIfam" id="TIGR01620">
    <property type="entry name" value="hyp_HI0043"/>
    <property type="match status" value="1"/>
</dbReference>
<dbReference type="InterPro" id="IPR006507">
    <property type="entry name" value="UPF0283"/>
</dbReference>
<evidence type="ECO:0000256" key="8">
    <source>
        <dbReference type="SAM" id="Phobius"/>
    </source>
</evidence>
<dbReference type="PANTHER" id="PTHR39342">
    <property type="entry name" value="UPF0283 MEMBRANE PROTEIN YCJF"/>
    <property type="match status" value="1"/>
</dbReference>
<dbReference type="PANTHER" id="PTHR39342:SF1">
    <property type="entry name" value="UPF0283 MEMBRANE PROTEIN YCJF"/>
    <property type="match status" value="1"/>
</dbReference>
<keyword evidence="5 8" id="KW-0812">Transmembrane</keyword>
<evidence type="ECO:0000256" key="4">
    <source>
        <dbReference type="ARBA" id="ARBA00022519"/>
    </source>
</evidence>
<dbReference type="OrthoDB" id="958025at2"/>